<evidence type="ECO:0000313" key="4">
    <source>
        <dbReference type="Proteomes" id="UP001392437"/>
    </source>
</evidence>
<keyword evidence="2" id="KW-0812">Transmembrane</keyword>
<name>A0AAW0R893_9PEZI</name>
<reference evidence="3 4" key="1">
    <citation type="submission" date="2023-01" db="EMBL/GenBank/DDBJ databases">
        <title>Analysis of 21 Apiospora genomes using comparative genomics revels a genus with tremendous synthesis potential of carbohydrate active enzymes and secondary metabolites.</title>
        <authorList>
            <person name="Sorensen T."/>
        </authorList>
    </citation>
    <scope>NUCLEOTIDE SEQUENCE [LARGE SCALE GENOMIC DNA]</scope>
    <source>
        <strain evidence="3 4">CBS 117206</strain>
    </source>
</reference>
<keyword evidence="4" id="KW-1185">Reference proteome</keyword>
<evidence type="ECO:0000256" key="2">
    <source>
        <dbReference type="SAM" id="Phobius"/>
    </source>
</evidence>
<feature type="region of interest" description="Disordered" evidence="1">
    <location>
        <begin position="119"/>
        <end position="141"/>
    </location>
</feature>
<feature type="region of interest" description="Disordered" evidence="1">
    <location>
        <begin position="1"/>
        <end position="76"/>
    </location>
</feature>
<dbReference type="EMBL" id="JAQQWP010000002">
    <property type="protein sequence ID" value="KAK8130030.1"/>
    <property type="molecule type" value="Genomic_DNA"/>
</dbReference>
<keyword evidence="2" id="KW-1133">Transmembrane helix</keyword>
<feature type="compositionally biased region" description="Pro residues" evidence="1">
    <location>
        <begin position="126"/>
        <end position="136"/>
    </location>
</feature>
<keyword evidence="2" id="KW-0472">Membrane</keyword>
<proteinExistence type="predicted"/>
<sequence>MEKTDRPGDPPPGARPANVMETPLPPAPPPSQPPPVAKQQPSRQQPREVRSPPPVTASAARTAKGKGGAEQSPPVEFRGFDFFTKREFNELKTASEAYFAPAAAASSRASKRLSRALGPASWLRDPTPPEVPPEGLPPAEGRFPIPIGGKNELPLPSLTTASDTWSTRSNTRVCGLRKSRFYMLIGLLVGLIIVVVAVGVGVGVGKRTAGASDAAEAVSSGAASSSSSSPTPTAIGAPTGVSTTTATATISPTTTSTNPASTAGKLDCPAANGTEFQVPGSNKRFLRVCGVDYTGDDGGIDLKQVTTLTMLDCMTNCAGTYGCTGCGWGYMEGDSGYEHRCWLKSKLMKPHDTDINWSFAVLQ</sequence>
<dbReference type="AlphaFoldDB" id="A0AAW0R893"/>
<evidence type="ECO:0000313" key="3">
    <source>
        <dbReference type="EMBL" id="KAK8130030.1"/>
    </source>
</evidence>
<comment type="caution">
    <text evidence="3">The sequence shown here is derived from an EMBL/GenBank/DDBJ whole genome shotgun (WGS) entry which is preliminary data.</text>
</comment>
<feature type="region of interest" description="Disordered" evidence="1">
    <location>
        <begin position="220"/>
        <end position="263"/>
    </location>
</feature>
<evidence type="ECO:0000256" key="1">
    <source>
        <dbReference type="SAM" id="MobiDB-lite"/>
    </source>
</evidence>
<accession>A0AAW0R893</accession>
<evidence type="ECO:0008006" key="5">
    <source>
        <dbReference type="Google" id="ProtNLM"/>
    </source>
</evidence>
<dbReference type="Proteomes" id="UP001392437">
    <property type="component" value="Unassembled WGS sequence"/>
</dbReference>
<feature type="compositionally biased region" description="Pro residues" evidence="1">
    <location>
        <begin position="23"/>
        <end position="36"/>
    </location>
</feature>
<protein>
    <recommendedName>
        <fullName evidence="5">Apple domain-containing protein</fullName>
    </recommendedName>
</protein>
<gene>
    <name evidence="3" type="ORF">PG999_002410</name>
</gene>
<organism evidence="3 4">
    <name type="scientific">Apiospora kogelbergensis</name>
    <dbReference type="NCBI Taxonomy" id="1337665"/>
    <lineage>
        <taxon>Eukaryota</taxon>
        <taxon>Fungi</taxon>
        <taxon>Dikarya</taxon>
        <taxon>Ascomycota</taxon>
        <taxon>Pezizomycotina</taxon>
        <taxon>Sordariomycetes</taxon>
        <taxon>Xylariomycetidae</taxon>
        <taxon>Amphisphaeriales</taxon>
        <taxon>Apiosporaceae</taxon>
        <taxon>Apiospora</taxon>
    </lineage>
</organism>
<feature type="transmembrane region" description="Helical" evidence="2">
    <location>
        <begin position="181"/>
        <end position="204"/>
    </location>
</feature>